<sequence>MLGATVRWQGGGVDVAAVVEEKWGLGVQGVEELTGGMNSAAWLVVGDGGPVVAKVVEAGDLAFGAGLELAGRLGDAGLVTGRPVLSRAGRVVERVGGRQVGVLEFVEGVPLEGAAADQVAIGTTLGRVHEVSSTAPGGLEDWLQLVTQFDEWLDLEEWIRPAVATALDGVRELNGLSWAWLHGDPAAEAFLRQRDGTIALIDWGSAMRGPILYDVASAVMYAGTAEHVVRAYVEKQQQAADEIESGLEAFLNLRYAVQAGYFAWRCSTDVRTGLTDPAENRKGLADARPAFGF</sequence>
<name>A0A4V2S4I4_9ACTN</name>
<dbReference type="EMBL" id="SLWR01000004">
    <property type="protein sequence ID" value="TCO48380.1"/>
    <property type="molecule type" value="Genomic_DNA"/>
</dbReference>
<evidence type="ECO:0000313" key="2">
    <source>
        <dbReference type="EMBL" id="TCO48380.1"/>
    </source>
</evidence>
<dbReference type="SUPFAM" id="SSF56112">
    <property type="entry name" value="Protein kinase-like (PK-like)"/>
    <property type="match status" value="1"/>
</dbReference>
<dbReference type="Pfam" id="PF01636">
    <property type="entry name" value="APH"/>
    <property type="match status" value="1"/>
</dbReference>
<evidence type="ECO:0000259" key="1">
    <source>
        <dbReference type="Pfam" id="PF01636"/>
    </source>
</evidence>
<dbReference type="InterPro" id="IPR011009">
    <property type="entry name" value="Kinase-like_dom_sf"/>
</dbReference>
<dbReference type="GO" id="GO:0016301">
    <property type="term" value="F:kinase activity"/>
    <property type="evidence" value="ECO:0007669"/>
    <property type="project" value="UniProtKB-KW"/>
</dbReference>
<dbReference type="Proteomes" id="UP000295573">
    <property type="component" value="Unassembled WGS sequence"/>
</dbReference>
<proteinExistence type="predicted"/>
<evidence type="ECO:0000313" key="3">
    <source>
        <dbReference type="Proteomes" id="UP000295573"/>
    </source>
</evidence>
<dbReference type="AlphaFoldDB" id="A0A4V2S4I4"/>
<dbReference type="Gene3D" id="3.90.1200.10">
    <property type="match status" value="1"/>
</dbReference>
<comment type="caution">
    <text evidence="2">The sequence shown here is derived from an EMBL/GenBank/DDBJ whole genome shotgun (WGS) entry which is preliminary data.</text>
</comment>
<dbReference type="InterPro" id="IPR002575">
    <property type="entry name" value="Aminoglycoside_PTrfase"/>
</dbReference>
<keyword evidence="3" id="KW-1185">Reference proteome</keyword>
<accession>A0A4V2S4I4</accession>
<keyword evidence="2" id="KW-0808">Transferase</keyword>
<organism evidence="2 3">
    <name type="scientific">Kribbella antiqua</name>
    <dbReference type="NCBI Taxonomy" id="2512217"/>
    <lineage>
        <taxon>Bacteria</taxon>
        <taxon>Bacillati</taxon>
        <taxon>Actinomycetota</taxon>
        <taxon>Actinomycetes</taxon>
        <taxon>Propionibacteriales</taxon>
        <taxon>Kribbellaceae</taxon>
        <taxon>Kribbella</taxon>
    </lineage>
</organism>
<feature type="domain" description="Aminoglycoside phosphotransferase" evidence="1">
    <location>
        <begin position="30"/>
        <end position="236"/>
    </location>
</feature>
<protein>
    <submittedName>
        <fullName evidence="2">Homoserine kinase type II</fullName>
    </submittedName>
</protein>
<gene>
    <name evidence="2" type="ORF">EV646_104198</name>
</gene>
<keyword evidence="2" id="KW-0418">Kinase</keyword>
<reference evidence="2 3" key="1">
    <citation type="journal article" date="2015" name="Stand. Genomic Sci.">
        <title>Genomic Encyclopedia of Bacterial and Archaeal Type Strains, Phase III: the genomes of soil and plant-associated and newly described type strains.</title>
        <authorList>
            <person name="Whitman W.B."/>
            <person name="Woyke T."/>
            <person name="Klenk H.P."/>
            <person name="Zhou Y."/>
            <person name="Lilburn T.G."/>
            <person name="Beck B.J."/>
            <person name="De Vos P."/>
            <person name="Vandamme P."/>
            <person name="Eisen J.A."/>
            <person name="Garrity G."/>
            <person name="Hugenholtz P."/>
            <person name="Kyrpides N.C."/>
        </authorList>
    </citation>
    <scope>NUCLEOTIDE SEQUENCE [LARGE SCALE GENOMIC DNA]</scope>
    <source>
        <strain evidence="2 3">VKM Ac-2541</strain>
    </source>
</reference>